<dbReference type="AlphaFoldDB" id="A0AAV4AGM6"/>
<evidence type="ECO:0000313" key="1">
    <source>
        <dbReference type="EMBL" id="GFO06428.1"/>
    </source>
</evidence>
<reference evidence="1 2" key="1">
    <citation type="journal article" date="2021" name="Elife">
        <title>Chloroplast acquisition without the gene transfer in kleptoplastic sea slugs, Plakobranchus ocellatus.</title>
        <authorList>
            <person name="Maeda T."/>
            <person name="Takahashi S."/>
            <person name="Yoshida T."/>
            <person name="Shimamura S."/>
            <person name="Takaki Y."/>
            <person name="Nagai Y."/>
            <person name="Toyoda A."/>
            <person name="Suzuki Y."/>
            <person name="Arimoto A."/>
            <person name="Ishii H."/>
            <person name="Satoh N."/>
            <person name="Nishiyama T."/>
            <person name="Hasebe M."/>
            <person name="Maruyama T."/>
            <person name="Minagawa J."/>
            <person name="Obokata J."/>
            <person name="Shigenobu S."/>
        </authorList>
    </citation>
    <scope>NUCLEOTIDE SEQUENCE [LARGE SCALE GENOMIC DNA]</scope>
</reference>
<accession>A0AAV4AGM6</accession>
<proteinExistence type="predicted"/>
<dbReference type="Proteomes" id="UP000735302">
    <property type="component" value="Unassembled WGS sequence"/>
</dbReference>
<name>A0AAV4AGM6_9GAST</name>
<keyword evidence="2" id="KW-1185">Reference proteome</keyword>
<comment type="caution">
    <text evidence="1">The sequence shown here is derived from an EMBL/GenBank/DDBJ whole genome shotgun (WGS) entry which is preliminary data.</text>
</comment>
<protein>
    <submittedName>
        <fullName evidence="1">Uncharacterized protein</fullName>
    </submittedName>
</protein>
<evidence type="ECO:0000313" key="2">
    <source>
        <dbReference type="Proteomes" id="UP000735302"/>
    </source>
</evidence>
<gene>
    <name evidence="1" type="ORF">PoB_003293300</name>
</gene>
<sequence length="72" mass="7971">MVLCGRITRDACMIDDFDAGHTELVHQLICLHSERETLDSTRWKAILLASAAWRLDMTLTAGSASLIQVELG</sequence>
<organism evidence="1 2">
    <name type="scientific">Plakobranchus ocellatus</name>
    <dbReference type="NCBI Taxonomy" id="259542"/>
    <lineage>
        <taxon>Eukaryota</taxon>
        <taxon>Metazoa</taxon>
        <taxon>Spiralia</taxon>
        <taxon>Lophotrochozoa</taxon>
        <taxon>Mollusca</taxon>
        <taxon>Gastropoda</taxon>
        <taxon>Heterobranchia</taxon>
        <taxon>Euthyneura</taxon>
        <taxon>Panpulmonata</taxon>
        <taxon>Sacoglossa</taxon>
        <taxon>Placobranchoidea</taxon>
        <taxon>Plakobranchidae</taxon>
        <taxon>Plakobranchus</taxon>
    </lineage>
</organism>
<dbReference type="EMBL" id="BLXT01003772">
    <property type="protein sequence ID" value="GFO06428.1"/>
    <property type="molecule type" value="Genomic_DNA"/>
</dbReference>